<evidence type="ECO:0000256" key="1">
    <source>
        <dbReference type="ARBA" id="ARBA00004123"/>
    </source>
</evidence>
<keyword evidence="13" id="KW-1133">Transmembrane helix</keyword>
<sequence length="124" mass="14356">DPDKCKLLQQQLILLLHAHKCQRKDSRNETSKECEIPHCTSMKGVLAHMSNCQEGKSCPVLYCASSRQIISHWKNCSRTDCPICGILKGPNQRENSLLLCNCITGFFINFLIIFMHLQYYRFDY</sequence>
<feature type="domain" description="TAZ-type" evidence="14">
    <location>
        <begin position="1"/>
        <end position="87"/>
    </location>
</feature>
<gene>
    <name evidence="15" type="ORF">TRIADDRAFT_31777</name>
</gene>
<dbReference type="PANTHER" id="PTHR13808:SF1">
    <property type="entry name" value="HISTONE ACETYLTRANSFERASE"/>
    <property type="match status" value="1"/>
</dbReference>
<dbReference type="EMBL" id="DS985259">
    <property type="protein sequence ID" value="EDV20570.1"/>
    <property type="molecule type" value="Genomic_DNA"/>
</dbReference>
<dbReference type="InterPro" id="IPR013178">
    <property type="entry name" value="Histone_AcTrfase_Rtt109/CBP"/>
</dbReference>
<dbReference type="OMA" id="SKECEIP"/>
<dbReference type="CTD" id="6758208"/>
<dbReference type="GO" id="GO:0004402">
    <property type="term" value="F:histone acetyltransferase activity"/>
    <property type="evidence" value="ECO:0007669"/>
    <property type="project" value="InterPro"/>
</dbReference>
<evidence type="ECO:0000256" key="11">
    <source>
        <dbReference type="ARBA" id="ARBA00048017"/>
    </source>
</evidence>
<evidence type="ECO:0000256" key="12">
    <source>
        <dbReference type="PROSITE-ProRule" id="PRU00203"/>
    </source>
</evidence>
<feature type="zinc finger region" description="TAZ-type" evidence="12">
    <location>
        <begin position="1"/>
        <end position="87"/>
    </location>
</feature>
<dbReference type="RefSeq" id="XP_002116996.1">
    <property type="nucleotide sequence ID" value="XM_002116960.1"/>
</dbReference>
<evidence type="ECO:0000256" key="10">
    <source>
        <dbReference type="ARBA" id="ARBA00023242"/>
    </source>
</evidence>
<keyword evidence="6 12" id="KW-0862">Zinc</keyword>
<dbReference type="GO" id="GO:0006355">
    <property type="term" value="P:regulation of DNA-templated transcription"/>
    <property type="evidence" value="ECO:0007669"/>
    <property type="project" value="InterPro"/>
</dbReference>
<keyword evidence="8" id="KW-0805">Transcription regulation</keyword>
<feature type="transmembrane region" description="Helical" evidence="13">
    <location>
        <begin position="97"/>
        <end position="119"/>
    </location>
</feature>
<keyword evidence="16" id="KW-1185">Reference proteome</keyword>
<comment type="subcellular location">
    <subcellularLocation>
        <location evidence="1">Nucleus</location>
    </subcellularLocation>
</comment>
<evidence type="ECO:0000313" key="16">
    <source>
        <dbReference type="Proteomes" id="UP000009022"/>
    </source>
</evidence>
<evidence type="ECO:0000256" key="6">
    <source>
        <dbReference type="ARBA" id="ARBA00022833"/>
    </source>
</evidence>
<reference evidence="15 16" key="1">
    <citation type="journal article" date="2008" name="Nature">
        <title>The Trichoplax genome and the nature of placozoans.</title>
        <authorList>
            <person name="Srivastava M."/>
            <person name="Begovic E."/>
            <person name="Chapman J."/>
            <person name="Putnam N.H."/>
            <person name="Hellsten U."/>
            <person name="Kawashima T."/>
            <person name="Kuo A."/>
            <person name="Mitros T."/>
            <person name="Salamov A."/>
            <person name="Carpenter M.L."/>
            <person name="Signorovitch A.Y."/>
            <person name="Moreno M.A."/>
            <person name="Kamm K."/>
            <person name="Grimwood J."/>
            <person name="Schmutz J."/>
            <person name="Shapiro H."/>
            <person name="Grigoriev I.V."/>
            <person name="Buss L.W."/>
            <person name="Schierwater B."/>
            <person name="Dellaporta S.L."/>
            <person name="Rokhsar D.S."/>
        </authorList>
    </citation>
    <scope>NUCLEOTIDE SEQUENCE [LARGE SCALE GENOMIC DNA]</scope>
    <source>
        <strain evidence="15 16">Grell-BS-1999</strain>
    </source>
</reference>
<evidence type="ECO:0000256" key="13">
    <source>
        <dbReference type="SAM" id="Phobius"/>
    </source>
</evidence>
<evidence type="ECO:0000256" key="8">
    <source>
        <dbReference type="ARBA" id="ARBA00023015"/>
    </source>
</evidence>
<dbReference type="InterPro" id="IPR035898">
    <property type="entry name" value="TAZ_dom_sf"/>
</dbReference>
<dbReference type="GO" id="GO:0005634">
    <property type="term" value="C:nucleus"/>
    <property type="evidence" value="ECO:0007669"/>
    <property type="project" value="UniProtKB-SubCell"/>
</dbReference>
<accession>B3S9N9</accession>
<dbReference type="Pfam" id="PF02135">
    <property type="entry name" value="zf-TAZ"/>
    <property type="match status" value="1"/>
</dbReference>
<keyword evidence="13" id="KW-0812">Transmembrane</keyword>
<dbReference type="SUPFAM" id="SSF57933">
    <property type="entry name" value="TAZ domain"/>
    <property type="match status" value="1"/>
</dbReference>
<dbReference type="KEGG" id="tad:TRIADDRAFT_31777"/>
<dbReference type="HOGENOM" id="CLU_145627_0_0_1"/>
<proteinExistence type="predicted"/>
<dbReference type="InterPro" id="IPR000197">
    <property type="entry name" value="Znf_TAZ"/>
</dbReference>
<dbReference type="Gene3D" id="1.20.1020.10">
    <property type="entry name" value="TAZ domain"/>
    <property type="match status" value="1"/>
</dbReference>
<keyword evidence="10" id="KW-0539">Nucleus</keyword>
<comment type="catalytic activity">
    <reaction evidence="11">
        <text>L-lysyl-[protein] + acetyl-CoA = N(6)-acetyl-L-lysyl-[protein] + CoA + H(+)</text>
        <dbReference type="Rhea" id="RHEA:45948"/>
        <dbReference type="Rhea" id="RHEA-COMP:9752"/>
        <dbReference type="Rhea" id="RHEA-COMP:10731"/>
        <dbReference type="ChEBI" id="CHEBI:15378"/>
        <dbReference type="ChEBI" id="CHEBI:29969"/>
        <dbReference type="ChEBI" id="CHEBI:57287"/>
        <dbReference type="ChEBI" id="CHEBI:57288"/>
        <dbReference type="ChEBI" id="CHEBI:61930"/>
        <dbReference type="EC" id="2.3.1.48"/>
    </reaction>
</comment>
<evidence type="ECO:0000313" key="15">
    <source>
        <dbReference type="EMBL" id="EDV20570.1"/>
    </source>
</evidence>
<keyword evidence="4 12" id="KW-0479">Metal-binding</keyword>
<dbReference type="AlphaFoldDB" id="B3S9N9"/>
<evidence type="ECO:0000256" key="7">
    <source>
        <dbReference type="ARBA" id="ARBA00022853"/>
    </source>
</evidence>
<evidence type="ECO:0000256" key="4">
    <source>
        <dbReference type="ARBA" id="ARBA00022723"/>
    </source>
</evidence>
<name>B3S9N9_TRIAD</name>
<keyword evidence="7" id="KW-0156">Chromatin regulator</keyword>
<dbReference type="GeneID" id="6758208"/>
<dbReference type="Proteomes" id="UP000009022">
    <property type="component" value="Unassembled WGS sequence"/>
</dbReference>
<keyword evidence="5 12" id="KW-0863">Zinc-finger</keyword>
<evidence type="ECO:0000256" key="3">
    <source>
        <dbReference type="ARBA" id="ARBA00022679"/>
    </source>
</evidence>
<dbReference type="PROSITE" id="PS50134">
    <property type="entry name" value="ZF_TAZ"/>
    <property type="match status" value="1"/>
</dbReference>
<protein>
    <recommendedName>
        <fullName evidence="2">histone acetyltransferase</fullName>
        <ecNumber evidence="2">2.3.1.48</ecNumber>
    </recommendedName>
</protein>
<organism evidence="15 16">
    <name type="scientific">Trichoplax adhaerens</name>
    <name type="common">Trichoplax reptans</name>
    <dbReference type="NCBI Taxonomy" id="10228"/>
    <lineage>
        <taxon>Eukaryota</taxon>
        <taxon>Metazoa</taxon>
        <taxon>Placozoa</taxon>
        <taxon>Uniplacotomia</taxon>
        <taxon>Trichoplacea</taxon>
        <taxon>Trichoplacidae</taxon>
        <taxon>Trichoplax</taxon>
    </lineage>
</organism>
<keyword evidence="9" id="KW-0804">Transcription</keyword>
<dbReference type="OrthoDB" id="899at2759"/>
<dbReference type="InParanoid" id="B3S9N9"/>
<keyword evidence="3" id="KW-0808">Transferase</keyword>
<dbReference type="EC" id="2.3.1.48" evidence="2"/>
<dbReference type="PhylomeDB" id="B3S9N9"/>
<feature type="non-terminal residue" evidence="15">
    <location>
        <position position="1"/>
    </location>
</feature>
<evidence type="ECO:0000256" key="9">
    <source>
        <dbReference type="ARBA" id="ARBA00023163"/>
    </source>
</evidence>
<dbReference type="STRING" id="10228.B3S9N9"/>
<dbReference type="SMART" id="SM00551">
    <property type="entry name" value="ZnF_TAZ"/>
    <property type="match status" value="1"/>
</dbReference>
<dbReference type="eggNOG" id="KOG1778">
    <property type="taxonomic scope" value="Eukaryota"/>
</dbReference>
<dbReference type="PANTHER" id="PTHR13808">
    <property type="entry name" value="CBP/P300-RELATED"/>
    <property type="match status" value="1"/>
</dbReference>
<dbReference type="GO" id="GO:0008270">
    <property type="term" value="F:zinc ion binding"/>
    <property type="evidence" value="ECO:0007669"/>
    <property type="project" value="UniProtKB-KW"/>
</dbReference>
<evidence type="ECO:0000259" key="14">
    <source>
        <dbReference type="PROSITE" id="PS50134"/>
    </source>
</evidence>
<evidence type="ECO:0000256" key="2">
    <source>
        <dbReference type="ARBA" id="ARBA00013184"/>
    </source>
</evidence>
<evidence type="ECO:0000256" key="5">
    <source>
        <dbReference type="ARBA" id="ARBA00022771"/>
    </source>
</evidence>
<keyword evidence="13" id="KW-0472">Membrane</keyword>